<dbReference type="EMBL" id="JBDJPC010000002">
    <property type="protein sequence ID" value="KAL1513141.1"/>
    <property type="molecule type" value="Genomic_DNA"/>
</dbReference>
<accession>A0ABD1F6B7</accession>
<comment type="caution">
    <text evidence="2">The sequence shown here is derived from an EMBL/GenBank/DDBJ whole genome shotgun (WGS) entry which is preliminary data.</text>
</comment>
<dbReference type="InterPro" id="IPR001810">
    <property type="entry name" value="F-box_dom"/>
</dbReference>
<dbReference type="Gene3D" id="1.20.1280.50">
    <property type="match status" value="1"/>
</dbReference>
<dbReference type="InterPro" id="IPR032675">
    <property type="entry name" value="LRR_dom_sf"/>
</dbReference>
<organism evidence="2 3">
    <name type="scientific">Hypothenemus hampei</name>
    <name type="common">Coffee berry borer</name>
    <dbReference type="NCBI Taxonomy" id="57062"/>
    <lineage>
        <taxon>Eukaryota</taxon>
        <taxon>Metazoa</taxon>
        <taxon>Ecdysozoa</taxon>
        <taxon>Arthropoda</taxon>
        <taxon>Hexapoda</taxon>
        <taxon>Insecta</taxon>
        <taxon>Pterygota</taxon>
        <taxon>Neoptera</taxon>
        <taxon>Endopterygota</taxon>
        <taxon>Coleoptera</taxon>
        <taxon>Polyphaga</taxon>
        <taxon>Cucujiformia</taxon>
        <taxon>Curculionidae</taxon>
        <taxon>Scolytinae</taxon>
        <taxon>Hypothenemus</taxon>
    </lineage>
</organism>
<dbReference type="AlphaFoldDB" id="A0ABD1F6B7"/>
<dbReference type="InterPro" id="IPR036047">
    <property type="entry name" value="F-box-like_dom_sf"/>
</dbReference>
<dbReference type="Proteomes" id="UP001566132">
    <property type="component" value="Unassembled WGS sequence"/>
</dbReference>
<evidence type="ECO:0000313" key="3">
    <source>
        <dbReference type="Proteomes" id="UP001566132"/>
    </source>
</evidence>
<gene>
    <name evidence="2" type="ORF">ABEB36_002597</name>
</gene>
<dbReference type="Gene3D" id="3.80.10.10">
    <property type="entry name" value="Ribonuclease Inhibitor"/>
    <property type="match status" value="1"/>
</dbReference>
<evidence type="ECO:0000259" key="1">
    <source>
        <dbReference type="Pfam" id="PF12937"/>
    </source>
</evidence>
<reference evidence="2 3" key="1">
    <citation type="submission" date="2024-05" db="EMBL/GenBank/DDBJ databases">
        <title>Genetic variation in Jamaican populations of the coffee berry borer (Hypothenemus hampei).</title>
        <authorList>
            <person name="Errbii M."/>
            <person name="Myrie A."/>
        </authorList>
    </citation>
    <scope>NUCLEOTIDE SEQUENCE [LARGE SCALE GENOMIC DNA]</scope>
    <source>
        <strain evidence="2">JA-Hopewell-2020-01-JO</strain>
        <tissue evidence="2">Whole body</tissue>
    </source>
</reference>
<proteinExistence type="predicted"/>
<dbReference type="Pfam" id="PF12937">
    <property type="entry name" value="F-box-like"/>
    <property type="match status" value="1"/>
</dbReference>
<name>A0ABD1F6B7_HYPHA</name>
<evidence type="ECO:0000313" key="2">
    <source>
        <dbReference type="EMBL" id="KAL1513141.1"/>
    </source>
</evidence>
<feature type="domain" description="F-box" evidence="1">
    <location>
        <begin position="16"/>
        <end position="53"/>
    </location>
</feature>
<dbReference type="SUPFAM" id="SSF52047">
    <property type="entry name" value="RNI-like"/>
    <property type="match status" value="1"/>
</dbReference>
<protein>
    <recommendedName>
        <fullName evidence="1">F-box domain-containing protein</fullName>
    </recommendedName>
</protein>
<keyword evidence="3" id="KW-1185">Reference proteome</keyword>
<dbReference type="SUPFAM" id="SSF81383">
    <property type="entry name" value="F-box domain"/>
    <property type="match status" value="1"/>
</dbReference>
<sequence>MSESGLLNDPFHAHNVLGLVFSYLNKQDKLRCAKVCRVWHKIAVHNNVYASLSILKSDLAFKYLLPRLKYFGTKHLTLKQCHFMDKDKALNHHISLPRLKTIHIEECCDFILNFLISISPNLVELKASPFHAINNEANMIYRCLGNAFSQAKWDIPIRVPKTIKSIKSLSIKFCMLTKHYTHLVESCVNISKLDLVSCIHWNLIKISNVDKLVTLNLIHCDIPNNLEKALSRCNNLKYLTIAPYGKHDLSAEVNSNAIILKCAHRLGHSLKIFTWGFTDEYLKMVSKLYNVFTRPEINVMRSGVYQIPIVLDVSQPNSQQVFSSSNPQPVSVMLIGPK</sequence>